<dbReference type="RefSeq" id="WP_034627698.1">
    <property type="nucleotide sequence ID" value="NZ_JRJU01000007.1"/>
</dbReference>
<comment type="caution">
    <text evidence="1">The sequence shown here is derived from an EMBL/GenBank/DDBJ whole genome shotgun (WGS) entry which is preliminary data.</text>
</comment>
<dbReference type="Proteomes" id="UP000030832">
    <property type="component" value="Unassembled WGS sequence"/>
</dbReference>
<dbReference type="EMBL" id="JRJU01000007">
    <property type="protein sequence ID" value="KHF40708.1"/>
    <property type="molecule type" value="Genomic_DNA"/>
</dbReference>
<organism evidence="1 2">
    <name type="scientific">Halalkalibacter okhensis</name>
    <dbReference type="NCBI Taxonomy" id="333138"/>
    <lineage>
        <taxon>Bacteria</taxon>
        <taxon>Bacillati</taxon>
        <taxon>Bacillota</taxon>
        <taxon>Bacilli</taxon>
        <taxon>Bacillales</taxon>
        <taxon>Bacillaceae</taxon>
        <taxon>Halalkalibacter</taxon>
    </lineage>
</organism>
<evidence type="ECO:0000313" key="1">
    <source>
        <dbReference type="EMBL" id="KHF40708.1"/>
    </source>
</evidence>
<dbReference type="OrthoDB" id="2665494at2"/>
<reference evidence="1 2" key="1">
    <citation type="submission" date="2014-09" db="EMBL/GenBank/DDBJ databases">
        <title>Genome sequencing and annotation of Bacillus Okhensis strain Kh10-101T.</title>
        <authorList>
            <person name="Prakash J.S."/>
        </authorList>
    </citation>
    <scope>NUCLEOTIDE SEQUENCE [LARGE SCALE GENOMIC DNA]</scope>
    <source>
        <strain evidence="2">Kh10-101T</strain>
    </source>
</reference>
<proteinExistence type="predicted"/>
<sequence length="62" mass="6964">MFKIETPNKNYNGSTYGVAFVNGQGETNKEEIKNILVHDFGYKLVKEVTDKPKSPTKKTASK</sequence>
<evidence type="ECO:0000313" key="2">
    <source>
        <dbReference type="Proteomes" id="UP000030832"/>
    </source>
</evidence>
<name>A0A0B0IDM9_9BACI</name>
<protein>
    <submittedName>
        <fullName evidence="1">Uncharacterized protein</fullName>
    </submittedName>
</protein>
<accession>A0A0B0IDM9</accession>
<keyword evidence="2" id="KW-1185">Reference proteome</keyword>
<dbReference type="AlphaFoldDB" id="A0A0B0IDM9"/>
<gene>
    <name evidence="1" type="ORF">LQ50_07905</name>
</gene>
<dbReference type="STRING" id="333138.LQ50_07905"/>